<feature type="domain" description="Ig-like" evidence="11">
    <location>
        <begin position="936"/>
        <end position="1027"/>
    </location>
</feature>
<feature type="domain" description="Ig-like" evidence="11">
    <location>
        <begin position="1850"/>
        <end position="1942"/>
    </location>
</feature>
<dbReference type="PROSITE" id="PS01186">
    <property type="entry name" value="EGF_2"/>
    <property type="match status" value="1"/>
</dbReference>
<keyword evidence="13" id="KW-1185">Reference proteome</keyword>
<dbReference type="InterPro" id="IPR056861">
    <property type="entry name" value="HMCN1-like_VWA"/>
</dbReference>
<dbReference type="FunFam" id="2.10.25.10:FF:000005">
    <property type="entry name" value="Fibrillin 2"/>
    <property type="match status" value="1"/>
</dbReference>
<evidence type="ECO:0000259" key="11">
    <source>
        <dbReference type="PROSITE" id="PS50835"/>
    </source>
</evidence>
<feature type="domain" description="Ig-like" evidence="11">
    <location>
        <begin position="1305"/>
        <end position="1382"/>
    </location>
</feature>
<feature type="domain" description="Ig-like" evidence="11">
    <location>
        <begin position="1472"/>
        <end position="1554"/>
    </location>
</feature>
<dbReference type="InterPro" id="IPR009030">
    <property type="entry name" value="Growth_fac_rcpt_cys_sf"/>
</dbReference>
<dbReference type="PROSITE" id="PS50835">
    <property type="entry name" value="IG_LIKE"/>
    <property type="match status" value="16"/>
</dbReference>
<dbReference type="SMART" id="SM00408">
    <property type="entry name" value="IGc2"/>
    <property type="match status" value="15"/>
</dbReference>
<accession>A0A8J9VB37</accession>
<dbReference type="EMBL" id="OV170233">
    <property type="protein sequence ID" value="CAH0719263.1"/>
    <property type="molecule type" value="Genomic_DNA"/>
</dbReference>
<evidence type="ECO:0000256" key="3">
    <source>
        <dbReference type="ARBA" id="ARBA00022536"/>
    </source>
</evidence>
<dbReference type="InterPro" id="IPR000742">
    <property type="entry name" value="EGF"/>
</dbReference>
<dbReference type="SUPFAM" id="SSF82895">
    <property type="entry name" value="TSP-1 type 1 repeat"/>
    <property type="match status" value="2"/>
</dbReference>
<feature type="domain" description="Ig-like" evidence="11">
    <location>
        <begin position="650"/>
        <end position="739"/>
    </location>
</feature>
<dbReference type="SUPFAM" id="SSF48726">
    <property type="entry name" value="Immunoglobulin"/>
    <property type="match status" value="15"/>
</dbReference>
<evidence type="ECO:0000313" key="13">
    <source>
        <dbReference type="Proteomes" id="UP000838878"/>
    </source>
</evidence>
<dbReference type="GO" id="GO:0007156">
    <property type="term" value="P:homophilic cell adhesion via plasma membrane adhesion molecules"/>
    <property type="evidence" value="ECO:0007669"/>
    <property type="project" value="TreeGrafter"/>
</dbReference>
<feature type="non-terminal residue" evidence="12">
    <location>
        <position position="2279"/>
    </location>
</feature>
<feature type="domain" description="Ig-like" evidence="11">
    <location>
        <begin position="1655"/>
        <end position="1748"/>
    </location>
</feature>
<keyword evidence="4" id="KW-0732">Signal</keyword>
<dbReference type="InterPro" id="IPR036383">
    <property type="entry name" value="TSP1_rpt_sf"/>
</dbReference>
<dbReference type="Pfam" id="PF25106">
    <property type="entry name" value="VWA_4"/>
    <property type="match status" value="1"/>
</dbReference>
<dbReference type="InterPro" id="IPR050958">
    <property type="entry name" value="Cell_Adh-Cytoskel_Orgn"/>
</dbReference>
<dbReference type="GO" id="GO:0043025">
    <property type="term" value="C:neuronal cell body"/>
    <property type="evidence" value="ECO:0007669"/>
    <property type="project" value="TreeGrafter"/>
</dbReference>
<dbReference type="CDD" id="cd00096">
    <property type="entry name" value="Ig"/>
    <property type="match status" value="3"/>
</dbReference>
<dbReference type="InterPro" id="IPR056475">
    <property type="entry name" value="GBD_Hemicentin/VWA7"/>
</dbReference>
<name>A0A8J9VB37_9NEOP</name>
<dbReference type="SUPFAM" id="SSF53300">
    <property type="entry name" value="vWA-like"/>
    <property type="match status" value="1"/>
</dbReference>
<dbReference type="InterPro" id="IPR003599">
    <property type="entry name" value="Ig_sub"/>
</dbReference>
<evidence type="ECO:0000256" key="1">
    <source>
        <dbReference type="ARBA" id="ARBA00004613"/>
    </source>
</evidence>
<dbReference type="GO" id="GO:0050808">
    <property type="term" value="P:synapse organization"/>
    <property type="evidence" value="ECO:0007669"/>
    <property type="project" value="TreeGrafter"/>
</dbReference>
<dbReference type="InterPro" id="IPR013098">
    <property type="entry name" value="Ig_I-set"/>
</dbReference>
<keyword evidence="3 9" id="KW-0245">EGF-like domain</keyword>
<dbReference type="InterPro" id="IPR000152">
    <property type="entry name" value="EGF-type_Asp/Asn_hydroxyl_site"/>
</dbReference>
<feature type="domain" description="Ig-like" evidence="11">
    <location>
        <begin position="466"/>
        <end position="560"/>
    </location>
</feature>
<dbReference type="PROSITE" id="PS01187">
    <property type="entry name" value="EGF_CA"/>
    <property type="match status" value="2"/>
</dbReference>
<evidence type="ECO:0000256" key="7">
    <source>
        <dbReference type="ARBA" id="ARBA00023180"/>
    </source>
</evidence>
<dbReference type="Pfam" id="PF07679">
    <property type="entry name" value="I-set"/>
    <property type="match status" value="8"/>
</dbReference>
<keyword evidence="8" id="KW-0393">Immunoglobulin domain</keyword>
<dbReference type="SUPFAM" id="SSF57184">
    <property type="entry name" value="Growth factor receptor domain"/>
    <property type="match status" value="1"/>
</dbReference>
<dbReference type="PANTHER" id="PTHR45080">
    <property type="entry name" value="CONTACTIN 5"/>
    <property type="match status" value="1"/>
</dbReference>
<evidence type="ECO:0000256" key="6">
    <source>
        <dbReference type="ARBA" id="ARBA00023157"/>
    </source>
</evidence>
<evidence type="ECO:0008006" key="14">
    <source>
        <dbReference type="Google" id="ProtNLM"/>
    </source>
</evidence>
<dbReference type="Gene3D" id="2.60.40.10">
    <property type="entry name" value="Immunoglobulins"/>
    <property type="match status" value="16"/>
</dbReference>
<feature type="domain" description="EGF-like" evidence="10">
    <location>
        <begin position="2163"/>
        <end position="2205"/>
    </location>
</feature>
<dbReference type="InterPro" id="IPR036179">
    <property type="entry name" value="Ig-like_dom_sf"/>
</dbReference>
<feature type="domain" description="Ig-like" evidence="11">
    <location>
        <begin position="1758"/>
        <end position="1847"/>
    </location>
</feature>
<dbReference type="CDD" id="cd00054">
    <property type="entry name" value="EGF_CA"/>
    <property type="match status" value="2"/>
</dbReference>
<dbReference type="InterPro" id="IPR049883">
    <property type="entry name" value="NOTCH1_EGF-like"/>
</dbReference>
<dbReference type="PROSITE" id="PS50092">
    <property type="entry name" value="TSP1"/>
    <property type="match status" value="2"/>
</dbReference>
<dbReference type="Pfam" id="PF00090">
    <property type="entry name" value="TSP_1"/>
    <property type="match status" value="2"/>
</dbReference>
<feature type="domain" description="Ig-like" evidence="11">
    <location>
        <begin position="373"/>
        <end position="459"/>
    </location>
</feature>
<dbReference type="GO" id="GO:0008046">
    <property type="term" value="F:axon guidance receptor activity"/>
    <property type="evidence" value="ECO:0007669"/>
    <property type="project" value="TreeGrafter"/>
</dbReference>
<feature type="domain" description="Ig-like" evidence="11">
    <location>
        <begin position="742"/>
        <end position="835"/>
    </location>
</feature>
<keyword evidence="7" id="KW-0325">Glycoprotein</keyword>
<sequence>MYNDLRQLREGAEMILKTALDESNVIDNFVFVPFHDPSVGPVTVTRNKQVFKSALNIVHVYGGGDCPEKSLTGIQLALNVSRPQSFIYVFTDATASDHKLVGKVLDSIQRKQSQVVFVLTGHCNDLHKPHYKVYQQIAAASSGQVFNLNKTSVYKVLEFVRSSIKGRTVNLASAVNPAGYNYTQEIPVDKSVDEVTVSVSGAKPKIKVVNPSGEELTGPPQLVTTLDLSEIMIVKVLQPEPGNWSITVGSEEEHSVKVVGMSNLTFKHGFSVQTPRSMDETSYRPLQGTYNHMLISLSENNASIEMDHVQLLSLNGTPLYEIPLKEFDKDQKLYIANAFVPPEEFFNIAIIGRDEHGQEVRRVGPTAVQGKPPDVPYLTVAKRIEARRHERVSLACRVESLVPLAAAWTRRQLRLAPAVDSLQSTSIEYVIPDMSEGDVGTYRCFAKNSAGVSRANTIVDLIVDPPTVTISPTNITVTEGENLNISCSIYSEALLQRSVVTFNGSTRNYSIDFQLEPTVDGYYTFNKTIQQVNETDSGVYTCEVANRAGKSFHSTYIQVQLKPTAQLIGPHSIAISIHKDTQVVCQIENALQVQWLNKNKQIIEKYDVDGSFTAVLDVRNVTEDEVLTCMAIRDDCNASDSLELTALIKPQVLIEGSKNVTVFSGIQYQVFCTIVAKPEPRIIWHMETEEFLPCDTTNPEPNVYKSMLTLDSEKRALNGTYFCIGENSEGIGQDSITINVRDKMMLLEGFTDSSVELYSQIDFHCNITSFPPPTIKWYHNNTEINNINGSNTKNINISEDKVILNIQKVDFEKLGEYKCVGENGYENITVKGILSLHGLSKPILFKQLTKITVPKDKSMNITCRILRGSPNPTLTWYFKSKTFNNYTTLPKEVVIRDNVIFIENITKEHSGSYRCVADNIMGSDEYDVELTVQYTPELKENSQEAYLEGPIEVTSGGEVKLSCNVAGNPPPIVTWTKDDLPIVFSNNIHITNDSSLVVTNATKFDSGLFVCNASSIMGFVTKNFTVAVFMSPIITIYGEPAVEVLEGQLVELPCSARGVPDPTVRWVHNGESLAPYRKYIDEYGLGFVANLTDFGNYSCVASNEYGVATRNYTVYVWVPPRIEPPLEELKEVKIGTDVHLQCDAVGFPIPSFFWEFQYEVLKQNTTDMSFDETGNLYIKNSSSTHEGIYVCAAENLAGIARKTFFLTVNEAPKILNDNYTSPYIASTLDDTLIVTCRATGKPRPYVTWIKDGYYLDKDSRYNIDVDGTLTIKQPSEDLSGKYTCVARSSAGNDSKDVDVEIYSLPTLLQDEGSPAVTTALEGAAAAVQCPVRNGYTVKWYKDAKVISNGSLIISNVSRHNESQYACVASNAVGSVHTNVMLKVEWPPKFISQVNETVDIVKGEDYYFDCKTDAKPRAKTRWYFNSKFLFGEDKEVLKLMNVQIKHTGVYKCVVKNEHGTVFKQFNVDVLEPPFISEFNLLDVQLKSGTNATLECEARGSPKPNVTWTFNNTNWIVQNATITTTNVTQQSEGLFQCGASNKAGVSRIVYRVVVISGAKIEEILLFMDGTGIHVEEKAELTLGTKVRIACKGSGSPPPIIQWIRYGNTVSENDKGVGYADLVLPDVRTYDSGEYTCVASNEGGTHDKKISVNVLEPPRIFQTLLQNANHSENIIDLEVISGQAFYLHCHPYGNPFPEIYWFKDGLPLRFYDESMVSTDFGEVVHSKNAMYEQSGNYTCVARNKVGEASVVYLVDVLVPPPPLKDNTKQATALVNTPLNMSCPAPRSPAPAALWLKHPYTEIAENSRIKLLDDNYTLLITKTEVADSGKYSCIMTNKVGTTELIYDVVIQKPPEIKGNNGNNTIEDHIVSLRRSIVLKCEVDGNPPPNITWFKDVQALSRSHPDIQWVAGAGALALWAARARHAAQYVCVAENAAGAAHRRYNVRVKVPGKWSAWSPWSYCNATCGLGYQRRARRCQYVDDDNNVIDKINQPDKIILDESECKGVAIDRRKCHMPSCEEAPRPRWSRWSAWGACSASCGAATQARARRCRRAPCAGDALQIRKCQGLPQCRYQRKQTSDEYNEGDVEDVEENIIKENNLDYLPEATFEMDPEGNHPEHTDSVNDFYIPPEWPQTVYYDVNVTSNLDGSERGPCAPGYSRAGDTCHDIDECVIDNNECHLTQVCVNTYGGYRCSCPPGYTSLGAGKRCLDINECQQDLHGCEFACVNVAGGYVCACPPHLRLHADKHHCVTPPLYRKPISYEDLVDEEYHSTSMESSTKGDIK</sequence>
<dbReference type="Pfam" id="PF13927">
    <property type="entry name" value="Ig_3"/>
    <property type="match status" value="6"/>
</dbReference>
<organism evidence="12 13">
    <name type="scientific">Brenthis ino</name>
    <name type="common">lesser marbled fritillary</name>
    <dbReference type="NCBI Taxonomy" id="405034"/>
    <lineage>
        <taxon>Eukaryota</taxon>
        <taxon>Metazoa</taxon>
        <taxon>Ecdysozoa</taxon>
        <taxon>Arthropoda</taxon>
        <taxon>Hexapoda</taxon>
        <taxon>Insecta</taxon>
        <taxon>Pterygota</taxon>
        <taxon>Neoptera</taxon>
        <taxon>Endopterygota</taxon>
        <taxon>Lepidoptera</taxon>
        <taxon>Glossata</taxon>
        <taxon>Ditrysia</taxon>
        <taxon>Papilionoidea</taxon>
        <taxon>Nymphalidae</taxon>
        <taxon>Heliconiinae</taxon>
        <taxon>Argynnini</taxon>
        <taxon>Brenthis</taxon>
    </lineage>
</organism>
<dbReference type="SMART" id="SM00179">
    <property type="entry name" value="EGF_CA"/>
    <property type="match status" value="2"/>
</dbReference>
<dbReference type="InterPro" id="IPR013783">
    <property type="entry name" value="Ig-like_fold"/>
</dbReference>
<dbReference type="GO" id="GO:0005886">
    <property type="term" value="C:plasma membrane"/>
    <property type="evidence" value="ECO:0007669"/>
    <property type="project" value="TreeGrafter"/>
</dbReference>
<dbReference type="InterPro" id="IPR001881">
    <property type="entry name" value="EGF-like_Ca-bd_dom"/>
</dbReference>
<dbReference type="GO" id="GO:0005509">
    <property type="term" value="F:calcium ion binding"/>
    <property type="evidence" value="ECO:0007669"/>
    <property type="project" value="InterPro"/>
</dbReference>
<dbReference type="Proteomes" id="UP000838878">
    <property type="component" value="Chromosome 13"/>
</dbReference>
<evidence type="ECO:0000259" key="10">
    <source>
        <dbReference type="PROSITE" id="PS50026"/>
    </source>
</evidence>
<dbReference type="InterPro" id="IPR007110">
    <property type="entry name" value="Ig-like_dom"/>
</dbReference>
<dbReference type="GO" id="GO:0005576">
    <property type="term" value="C:extracellular region"/>
    <property type="evidence" value="ECO:0007669"/>
    <property type="project" value="UniProtKB-SubCell"/>
</dbReference>
<dbReference type="PANTHER" id="PTHR45080:SF8">
    <property type="entry name" value="IG-LIKE DOMAIN-CONTAINING PROTEIN"/>
    <property type="match status" value="1"/>
</dbReference>
<dbReference type="Gene3D" id="2.10.25.10">
    <property type="entry name" value="Laminin"/>
    <property type="match status" value="2"/>
</dbReference>
<dbReference type="InterPro" id="IPR018097">
    <property type="entry name" value="EGF_Ca-bd_CS"/>
</dbReference>
<dbReference type="SMART" id="SM00181">
    <property type="entry name" value="EGF"/>
    <property type="match status" value="2"/>
</dbReference>
<dbReference type="Gene3D" id="2.20.100.10">
    <property type="entry name" value="Thrombospondin type-1 (TSP1) repeat"/>
    <property type="match status" value="2"/>
</dbReference>
<evidence type="ECO:0000256" key="5">
    <source>
        <dbReference type="ARBA" id="ARBA00022737"/>
    </source>
</evidence>
<dbReference type="Pfam" id="PF07645">
    <property type="entry name" value="EGF_CA"/>
    <property type="match status" value="2"/>
</dbReference>
<dbReference type="PROSITE" id="PS00010">
    <property type="entry name" value="ASX_HYDROXYL"/>
    <property type="match status" value="1"/>
</dbReference>
<evidence type="ECO:0000313" key="12">
    <source>
        <dbReference type="EMBL" id="CAH0719263.1"/>
    </source>
</evidence>
<evidence type="ECO:0000256" key="8">
    <source>
        <dbReference type="ARBA" id="ARBA00023319"/>
    </source>
</evidence>
<dbReference type="InterPro" id="IPR000884">
    <property type="entry name" value="TSP1_rpt"/>
</dbReference>
<dbReference type="InterPro" id="IPR036465">
    <property type="entry name" value="vWFA_dom_sf"/>
</dbReference>
<keyword evidence="5" id="KW-0677">Repeat</keyword>
<keyword evidence="2" id="KW-0964">Secreted</keyword>
<gene>
    <name evidence="12" type="ORF">BINO364_LOCUS5631</name>
</gene>
<feature type="domain" description="Ig-like" evidence="11">
    <location>
        <begin position="1120"/>
        <end position="1207"/>
    </location>
</feature>
<dbReference type="InterPro" id="IPR003598">
    <property type="entry name" value="Ig_sub2"/>
</dbReference>
<dbReference type="SMART" id="SM00409">
    <property type="entry name" value="IG"/>
    <property type="match status" value="17"/>
</dbReference>
<reference evidence="12" key="1">
    <citation type="submission" date="2021-12" db="EMBL/GenBank/DDBJ databases">
        <authorList>
            <person name="Martin H S."/>
        </authorList>
    </citation>
    <scope>NUCLEOTIDE SEQUENCE</scope>
</reference>
<feature type="domain" description="Ig-like" evidence="11">
    <location>
        <begin position="1212"/>
        <end position="1300"/>
    </location>
</feature>
<dbReference type="SMART" id="SM00209">
    <property type="entry name" value="TSP1"/>
    <property type="match status" value="2"/>
</dbReference>
<comment type="subcellular location">
    <subcellularLocation>
        <location evidence="1">Secreted</location>
    </subcellularLocation>
</comment>
<feature type="domain" description="Ig-like" evidence="11">
    <location>
        <begin position="1032"/>
        <end position="1115"/>
    </location>
</feature>
<dbReference type="GO" id="GO:0032991">
    <property type="term" value="C:protein-containing complex"/>
    <property type="evidence" value="ECO:0007669"/>
    <property type="project" value="UniProtKB-ARBA"/>
</dbReference>
<dbReference type="OrthoDB" id="5985519at2759"/>
<comment type="caution">
    <text evidence="9">Lacks conserved residue(s) required for the propagation of feature annotation.</text>
</comment>
<evidence type="ECO:0000256" key="2">
    <source>
        <dbReference type="ARBA" id="ARBA00022525"/>
    </source>
</evidence>
<feature type="domain" description="Ig-like" evidence="11">
    <location>
        <begin position="1387"/>
        <end position="1467"/>
    </location>
</feature>
<keyword evidence="6" id="KW-1015">Disulfide bond</keyword>
<evidence type="ECO:0000256" key="9">
    <source>
        <dbReference type="PROSITE-ProRule" id="PRU00076"/>
    </source>
</evidence>
<evidence type="ECO:0000256" key="4">
    <source>
        <dbReference type="ARBA" id="ARBA00022729"/>
    </source>
</evidence>
<dbReference type="GO" id="GO:0030424">
    <property type="term" value="C:axon"/>
    <property type="evidence" value="ECO:0007669"/>
    <property type="project" value="TreeGrafter"/>
</dbReference>
<proteinExistence type="predicted"/>
<dbReference type="Pfam" id="PF23560">
    <property type="entry name" value="GBD_Hemicentin"/>
    <property type="match status" value="1"/>
</dbReference>
<protein>
    <recommendedName>
        <fullName evidence="14">Hemicentin-1</fullName>
    </recommendedName>
</protein>
<feature type="domain" description="Ig-like" evidence="11">
    <location>
        <begin position="1559"/>
        <end position="1648"/>
    </location>
</feature>
<feature type="domain" description="Ig-like" evidence="11">
    <location>
        <begin position="842"/>
        <end position="931"/>
    </location>
</feature>
<dbReference type="PROSITE" id="PS50026">
    <property type="entry name" value="EGF_3"/>
    <property type="match status" value="1"/>
</dbReference>